<dbReference type="PANTHER" id="PTHR23500:SF109">
    <property type="entry name" value="SUGAR TRANSPORT PROTEIN 7"/>
    <property type="match status" value="1"/>
</dbReference>
<feature type="transmembrane region" description="Helical" evidence="7">
    <location>
        <begin position="53"/>
        <end position="71"/>
    </location>
</feature>
<dbReference type="PANTHER" id="PTHR23500">
    <property type="entry name" value="SOLUTE CARRIER FAMILY 2, FACILITATED GLUCOSE TRANSPORTER"/>
    <property type="match status" value="1"/>
</dbReference>
<evidence type="ECO:0000313" key="9">
    <source>
        <dbReference type="Proteomes" id="UP000237105"/>
    </source>
</evidence>
<dbReference type="Proteomes" id="UP000237105">
    <property type="component" value="Unassembled WGS sequence"/>
</dbReference>
<comment type="similarity">
    <text evidence="2">Belongs to the major facilitator superfamily. Sugar transporter (TC 2.A.1.1) family.</text>
</comment>
<dbReference type="InterPro" id="IPR005828">
    <property type="entry name" value="MFS_sugar_transport-like"/>
</dbReference>
<keyword evidence="9" id="KW-1185">Reference proteome</keyword>
<proteinExistence type="inferred from homology"/>
<dbReference type="GO" id="GO:0015144">
    <property type="term" value="F:carbohydrate transmembrane transporter activity"/>
    <property type="evidence" value="ECO:0007669"/>
    <property type="project" value="InterPro"/>
</dbReference>
<organism evidence="8 9">
    <name type="scientific">Parasponia andersonii</name>
    <name type="common">Sponia andersonii</name>
    <dbReference type="NCBI Taxonomy" id="3476"/>
    <lineage>
        <taxon>Eukaryota</taxon>
        <taxon>Viridiplantae</taxon>
        <taxon>Streptophyta</taxon>
        <taxon>Embryophyta</taxon>
        <taxon>Tracheophyta</taxon>
        <taxon>Spermatophyta</taxon>
        <taxon>Magnoliopsida</taxon>
        <taxon>eudicotyledons</taxon>
        <taxon>Gunneridae</taxon>
        <taxon>Pentapetalae</taxon>
        <taxon>rosids</taxon>
        <taxon>fabids</taxon>
        <taxon>Rosales</taxon>
        <taxon>Cannabaceae</taxon>
        <taxon>Parasponia</taxon>
    </lineage>
</organism>
<dbReference type="Pfam" id="PF00083">
    <property type="entry name" value="Sugar_tr"/>
    <property type="match status" value="1"/>
</dbReference>
<evidence type="ECO:0000256" key="6">
    <source>
        <dbReference type="ARBA" id="ARBA00023136"/>
    </source>
</evidence>
<dbReference type="OrthoDB" id="1745099at2759"/>
<dbReference type="STRING" id="3476.A0A2P5D1I4"/>
<evidence type="ECO:0000256" key="3">
    <source>
        <dbReference type="ARBA" id="ARBA00022448"/>
    </source>
</evidence>
<dbReference type="GO" id="GO:0016020">
    <property type="term" value="C:membrane"/>
    <property type="evidence" value="ECO:0007669"/>
    <property type="project" value="UniProtKB-SubCell"/>
</dbReference>
<gene>
    <name evidence="8" type="ORF">PanWU01x14_105240</name>
</gene>
<evidence type="ECO:0000256" key="7">
    <source>
        <dbReference type="SAM" id="Phobius"/>
    </source>
</evidence>
<dbReference type="EMBL" id="JXTB01000074">
    <property type="protein sequence ID" value="PON67127.1"/>
    <property type="molecule type" value="Genomic_DNA"/>
</dbReference>
<sequence>MNSKLAQNVILFYSLVLFLSLGFRENASMYSSDITGAVLVSSTLISMATADRFGLRALFITGVFQMIMCLVL</sequence>
<protein>
    <submittedName>
        <fullName evidence="8">Major facilitator, sugar transporter-like</fullName>
    </submittedName>
</protein>
<comment type="subcellular location">
    <subcellularLocation>
        <location evidence="1">Membrane</location>
    </subcellularLocation>
</comment>
<dbReference type="InterPro" id="IPR036259">
    <property type="entry name" value="MFS_trans_sf"/>
</dbReference>
<evidence type="ECO:0000256" key="4">
    <source>
        <dbReference type="ARBA" id="ARBA00022692"/>
    </source>
</evidence>
<keyword evidence="3" id="KW-0813">Transport</keyword>
<keyword evidence="5 7" id="KW-1133">Transmembrane helix</keyword>
<evidence type="ECO:0000256" key="5">
    <source>
        <dbReference type="ARBA" id="ARBA00022989"/>
    </source>
</evidence>
<evidence type="ECO:0000256" key="1">
    <source>
        <dbReference type="ARBA" id="ARBA00004370"/>
    </source>
</evidence>
<keyword evidence="8" id="KW-0762">Sugar transport</keyword>
<evidence type="ECO:0000313" key="8">
    <source>
        <dbReference type="EMBL" id="PON67127.1"/>
    </source>
</evidence>
<feature type="transmembrane region" description="Helical" evidence="7">
    <location>
        <begin position="6"/>
        <end position="23"/>
    </location>
</feature>
<dbReference type="InterPro" id="IPR045262">
    <property type="entry name" value="STP/PLT_plant"/>
</dbReference>
<dbReference type="AlphaFoldDB" id="A0A2P5D1I4"/>
<reference evidence="9" key="1">
    <citation type="submission" date="2016-06" db="EMBL/GenBank/DDBJ databases">
        <title>Parallel loss of symbiosis genes in relatives of nitrogen-fixing non-legume Parasponia.</title>
        <authorList>
            <person name="Van Velzen R."/>
            <person name="Holmer R."/>
            <person name="Bu F."/>
            <person name="Rutten L."/>
            <person name="Van Zeijl A."/>
            <person name="Liu W."/>
            <person name="Santuari L."/>
            <person name="Cao Q."/>
            <person name="Sharma T."/>
            <person name="Shen D."/>
            <person name="Roswanjaya Y."/>
            <person name="Wardhani T."/>
            <person name="Kalhor M.S."/>
            <person name="Jansen J."/>
            <person name="Van den Hoogen J."/>
            <person name="Gungor B."/>
            <person name="Hartog M."/>
            <person name="Hontelez J."/>
            <person name="Verver J."/>
            <person name="Yang W.-C."/>
            <person name="Schijlen E."/>
            <person name="Repin R."/>
            <person name="Schilthuizen M."/>
            <person name="Schranz E."/>
            <person name="Heidstra R."/>
            <person name="Miyata K."/>
            <person name="Fedorova E."/>
            <person name="Kohlen W."/>
            <person name="Bisseling T."/>
            <person name="Smit S."/>
            <person name="Geurts R."/>
        </authorList>
    </citation>
    <scope>NUCLEOTIDE SEQUENCE [LARGE SCALE GENOMIC DNA]</scope>
    <source>
        <strain evidence="9">cv. WU1-14</strain>
    </source>
</reference>
<dbReference type="Gene3D" id="1.20.1250.20">
    <property type="entry name" value="MFS general substrate transporter like domains"/>
    <property type="match status" value="1"/>
</dbReference>
<keyword evidence="4 7" id="KW-0812">Transmembrane</keyword>
<accession>A0A2P5D1I4</accession>
<evidence type="ECO:0000256" key="2">
    <source>
        <dbReference type="ARBA" id="ARBA00010992"/>
    </source>
</evidence>
<keyword evidence="6 7" id="KW-0472">Membrane</keyword>
<comment type="caution">
    <text evidence="8">The sequence shown here is derived from an EMBL/GenBank/DDBJ whole genome shotgun (WGS) entry which is preliminary data.</text>
</comment>
<name>A0A2P5D1I4_PARAD</name>